<gene>
    <name evidence="2" type="ORF">METZ01_LOCUS358612</name>
</gene>
<accession>A0A382S9D5</accession>
<evidence type="ECO:0000313" key="2">
    <source>
        <dbReference type="EMBL" id="SVD05758.1"/>
    </source>
</evidence>
<feature type="non-terminal residue" evidence="2">
    <location>
        <position position="1"/>
    </location>
</feature>
<protein>
    <submittedName>
        <fullName evidence="2">Uncharacterized protein</fullName>
    </submittedName>
</protein>
<feature type="region of interest" description="Disordered" evidence="1">
    <location>
        <begin position="1"/>
        <end position="27"/>
    </location>
</feature>
<proteinExistence type="predicted"/>
<organism evidence="2">
    <name type="scientific">marine metagenome</name>
    <dbReference type="NCBI Taxonomy" id="408172"/>
    <lineage>
        <taxon>unclassified sequences</taxon>
        <taxon>metagenomes</taxon>
        <taxon>ecological metagenomes</taxon>
    </lineage>
</organism>
<name>A0A382S9D5_9ZZZZ</name>
<dbReference type="EMBL" id="UINC01126951">
    <property type="protein sequence ID" value="SVD05758.1"/>
    <property type="molecule type" value="Genomic_DNA"/>
</dbReference>
<reference evidence="2" key="1">
    <citation type="submission" date="2018-05" db="EMBL/GenBank/DDBJ databases">
        <authorList>
            <person name="Lanie J.A."/>
            <person name="Ng W.-L."/>
            <person name="Kazmierczak K.M."/>
            <person name="Andrzejewski T.M."/>
            <person name="Davidsen T.M."/>
            <person name="Wayne K.J."/>
            <person name="Tettelin H."/>
            <person name="Glass J.I."/>
            <person name="Rusch D."/>
            <person name="Podicherti R."/>
            <person name="Tsui H.-C.T."/>
            <person name="Winkler M.E."/>
        </authorList>
    </citation>
    <scope>NUCLEOTIDE SEQUENCE</scope>
</reference>
<evidence type="ECO:0000256" key="1">
    <source>
        <dbReference type="SAM" id="MobiDB-lite"/>
    </source>
</evidence>
<sequence>SVYVTALPGLPGAGTGSHPTNFRKESG</sequence>
<dbReference type="AlphaFoldDB" id="A0A382S9D5"/>